<dbReference type="Pfam" id="PF04193">
    <property type="entry name" value="PQ-loop"/>
    <property type="match status" value="2"/>
</dbReference>
<proteinExistence type="predicted"/>
<dbReference type="Proteomes" id="UP000241769">
    <property type="component" value="Unassembled WGS sequence"/>
</dbReference>
<feature type="transmembrane region" description="Helical" evidence="5">
    <location>
        <begin position="64"/>
        <end position="84"/>
    </location>
</feature>
<dbReference type="InterPro" id="IPR051415">
    <property type="entry name" value="LAAT-1"/>
</dbReference>
<dbReference type="InParanoid" id="A0A2P6NHR0"/>
<dbReference type="Gene3D" id="1.20.1280.290">
    <property type="match status" value="1"/>
</dbReference>
<comment type="subcellular location">
    <subcellularLocation>
        <location evidence="1">Membrane</location>
        <topology evidence="1">Multi-pass membrane protein</topology>
    </subcellularLocation>
</comment>
<dbReference type="OrthoDB" id="19344at2759"/>
<feature type="transmembrane region" description="Helical" evidence="5">
    <location>
        <begin position="33"/>
        <end position="52"/>
    </location>
</feature>
<evidence type="ECO:0000256" key="5">
    <source>
        <dbReference type="SAM" id="Phobius"/>
    </source>
</evidence>
<gene>
    <name evidence="6" type="ORF">PROFUN_04380</name>
</gene>
<feature type="transmembrane region" description="Helical" evidence="5">
    <location>
        <begin position="192"/>
        <end position="212"/>
    </location>
</feature>
<keyword evidence="7" id="KW-1185">Reference proteome</keyword>
<dbReference type="PANTHER" id="PTHR16201">
    <property type="entry name" value="SEVEN TRANSMEMBRANE PROTEIN 1-RELATED"/>
    <property type="match status" value="1"/>
</dbReference>
<sequence>MEDSERGLLERGGTTRGEEVMSEDGCIFTQKSAGNYVVSSILILGTFIAYLPQHIAIFRRRSSAGISVLSIFLSAISVCCNVITSTIDKWNVYVCCYESYKAHQCVANLLPNIQIITGWANTWFLYTIVVAYMNVPPIVIQIKHNEEIVRPGNVKQKKLVHWMWYLAWFLICLNALPAVTAGLLYTDKREALSHYGEVLGVVSTLCVLFQWSPQIYKTYQLKDSQSLSILSLFISTAGTFAIVYSQEVQNHAKWTVWVPYLMSAVQHAIIFFMCLYYKIKKYVGNKSSRGLPNHESTFKDENGEEKSYGTFHPDLVEEKVLLPK</sequence>
<reference evidence="6 7" key="1">
    <citation type="journal article" date="2018" name="Genome Biol. Evol.">
        <title>Multiple Roots of Fruiting Body Formation in Amoebozoa.</title>
        <authorList>
            <person name="Hillmann F."/>
            <person name="Forbes G."/>
            <person name="Novohradska S."/>
            <person name="Ferling I."/>
            <person name="Riege K."/>
            <person name="Groth M."/>
            <person name="Westermann M."/>
            <person name="Marz M."/>
            <person name="Spaller T."/>
            <person name="Winckler T."/>
            <person name="Schaap P."/>
            <person name="Glockner G."/>
        </authorList>
    </citation>
    <scope>NUCLEOTIDE SEQUENCE [LARGE SCALE GENOMIC DNA]</scope>
    <source>
        <strain evidence="6 7">Jena</strain>
    </source>
</reference>
<dbReference type="SMART" id="SM00679">
    <property type="entry name" value="CTNS"/>
    <property type="match status" value="2"/>
</dbReference>
<keyword evidence="2 5" id="KW-0812">Transmembrane</keyword>
<keyword evidence="4 5" id="KW-0472">Membrane</keyword>
<dbReference type="PANTHER" id="PTHR16201:SF11">
    <property type="entry name" value="PQ-LOOP REPEAT-CONTAINING PROTEIN"/>
    <property type="match status" value="1"/>
</dbReference>
<evidence type="ECO:0000256" key="1">
    <source>
        <dbReference type="ARBA" id="ARBA00004141"/>
    </source>
</evidence>
<protein>
    <submittedName>
        <fullName evidence="6">Uncharacterized protein</fullName>
    </submittedName>
</protein>
<evidence type="ECO:0000256" key="3">
    <source>
        <dbReference type="ARBA" id="ARBA00022989"/>
    </source>
</evidence>
<feature type="transmembrane region" description="Helical" evidence="5">
    <location>
        <begin position="123"/>
        <end position="142"/>
    </location>
</feature>
<evidence type="ECO:0000313" key="6">
    <source>
        <dbReference type="EMBL" id="PRP83506.1"/>
    </source>
</evidence>
<comment type="caution">
    <text evidence="6">The sequence shown here is derived from an EMBL/GenBank/DDBJ whole genome shotgun (WGS) entry which is preliminary data.</text>
</comment>
<name>A0A2P6NHR0_9EUKA</name>
<accession>A0A2P6NHR0</accession>
<dbReference type="EMBL" id="MDYQ01000081">
    <property type="protein sequence ID" value="PRP83506.1"/>
    <property type="molecule type" value="Genomic_DNA"/>
</dbReference>
<keyword evidence="3 5" id="KW-1133">Transmembrane helix</keyword>
<feature type="transmembrane region" description="Helical" evidence="5">
    <location>
        <begin position="224"/>
        <end position="245"/>
    </location>
</feature>
<dbReference type="AlphaFoldDB" id="A0A2P6NHR0"/>
<evidence type="ECO:0000256" key="4">
    <source>
        <dbReference type="ARBA" id="ARBA00023136"/>
    </source>
</evidence>
<feature type="transmembrane region" description="Helical" evidence="5">
    <location>
        <begin position="162"/>
        <end position="186"/>
    </location>
</feature>
<evidence type="ECO:0000313" key="7">
    <source>
        <dbReference type="Proteomes" id="UP000241769"/>
    </source>
</evidence>
<dbReference type="GO" id="GO:0016020">
    <property type="term" value="C:membrane"/>
    <property type="evidence" value="ECO:0007669"/>
    <property type="project" value="UniProtKB-SubCell"/>
</dbReference>
<feature type="transmembrane region" description="Helical" evidence="5">
    <location>
        <begin position="257"/>
        <end position="279"/>
    </location>
</feature>
<dbReference type="InterPro" id="IPR006603">
    <property type="entry name" value="PQ-loop_rpt"/>
</dbReference>
<organism evidence="6 7">
    <name type="scientific">Planoprotostelium fungivorum</name>
    <dbReference type="NCBI Taxonomy" id="1890364"/>
    <lineage>
        <taxon>Eukaryota</taxon>
        <taxon>Amoebozoa</taxon>
        <taxon>Evosea</taxon>
        <taxon>Variosea</taxon>
        <taxon>Cavosteliida</taxon>
        <taxon>Cavosteliaceae</taxon>
        <taxon>Planoprotostelium</taxon>
    </lineage>
</organism>
<evidence type="ECO:0000256" key="2">
    <source>
        <dbReference type="ARBA" id="ARBA00022692"/>
    </source>
</evidence>